<dbReference type="AlphaFoldDB" id="A0A1L2K1X9"/>
<dbReference type="Gene3D" id="1.10.600.10">
    <property type="entry name" value="Farnesyl Diphosphate Synthase"/>
    <property type="match status" value="1"/>
</dbReference>
<dbReference type="GO" id="GO:0004659">
    <property type="term" value="F:prenyltransferase activity"/>
    <property type="evidence" value="ECO:0007669"/>
    <property type="project" value="InterPro"/>
</dbReference>
<accession>A0A1L2K1X9</accession>
<keyword evidence="4" id="KW-0479">Metal-binding</keyword>
<comment type="cofactor">
    <cofactor evidence="1">
        <name>Mg(2+)</name>
        <dbReference type="ChEBI" id="CHEBI:18420"/>
    </cofactor>
</comment>
<evidence type="ECO:0000256" key="4">
    <source>
        <dbReference type="ARBA" id="ARBA00022723"/>
    </source>
</evidence>
<evidence type="ECO:0000256" key="1">
    <source>
        <dbReference type="ARBA" id="ARBA00001946"/>
    </source>
</evidence>
<dbReference type="EMBL" id="KY110954">
    <property type="protein sequence ID" value="APD26214.1"/>
    <property type="molecule type" value="Genomic_DNA"/>
</dbReference>
<keyword evidence="3 6" id="KW-0808">Transferase</keyword>
<dbReference type="PANTHER" id="PTHR12001">
    <property type="entry name" value="GERANYLGERANYL PYROPHOSPHATE SYNTHASE"/>
    <property type="match status" value="1"/>
</dbReference>
<dbReference type="InterPro" id="IPR033749">
    <property type="entry name" value="Polyprenyl_synt_CS"/>
</dbReference>
<gene>
    <name evidence="7" type="primary">crtE</name>
</gene>
<dbReference type="GO" id="GO:0046872">
    <property type="term" value="F:metal ion binding"/>
    <property type="evidence" value="ECO:0007669"/>
    <property type="project" value="UniProtKB-KW"/>
</dbReference>
<dbReference type="PROSITE" id="PS00723">
    <property type="entry name" value="POLYPRENYL_SYNTHASE_1"/>
    <property type="match status" value="1"/>
</dbReference>
<dbReference type="PROSITE" id="PS00444">
    <property type="entry name" value="POLYPRENYL_SYNTHASE_2"/>
    <property type="match status" value="1"/>
</dbReference>
<evidence type="ECO:0000256" key="3">
    <source>
        <dbReference type="ARBA" id="ARBA00022679"/>
    </source>
</evidence>
<reference evidence="7" key="1">
    <citation type="submission" date="2016-11" db="EMBL/GenBank/DDBJ databases">
        <title>Unravelling the genetic potential of selected Microbacterium spp. in regard to metal mobilization.</title>
        <authorList>
            <person name="Corretto E."/>
            <person name="Antonielli L."/>
            <person name="Sessitsch A."/>
            <person name="Hoefer C."/>
            <person name="Puschenreiter M."/>
            <person name="Widhalm S."/>
            <person name="Swarnalakshmi K."/>
            <person name="Brader G."/>
        </authorList>
    </citation>
    <scope>NUCLEOTIDE SEQUENCE</scope>
    <source>
        <strain evidence="7">EX104</strain>
    </source>
</reference>
<dbReference type="Pfam" id="PF00348">
    <property type="entry name" value="polyprenyl_synt"/>
    <property type="match status" value="1"/>
</dbReference>
<dbReference type="SFLD" id="SFLDS00005">
    <property type="entry name" value="Isoprenoid_Synthase_Type_I"/>
    <property type="match status" value="1"/>
</dbReference>
<evidence type="ECO:0000256" key="2">
    <source>
        <dbReference type="ARBA" id="ARBA00006706"/>
    </source>
</evidence>
<sequence length="355" mass="36897">MIALSTTPVAREGIDAAIEAALARLDSRVADLGDGARALASAIRRAAEGGKRFRPLLVVAAFDTLDGPNIARPALFEVAAAFELLHTAFVVHDDVIDHDTERRGVPNVGGEFRQRGLRRGANAVGAALLGDAAAILAGDLLLHEAGRLVALAEIPAPIRAELLRLIDDAVLISAAGELSDVENAVSGGEVDAESILRTTHDKTAVYSFSAPLEAGAVMAGADAPLRHALSRFGQRLGLGYQLVDDLIGAFGTSADAGKDEGGDLREAKKTHLISLARESENWPVVSEALAHAHTGPVAVRAAQVALSASGARARLEDLVRETLDEARGIAAASTLPPACQSMLLNLVDAVQGRMP</sequence>
<name>A0A1L2K1X9_9MICO</name>
<evidence type="ECO:0000313" key="7">
    <source>
        <dbReference type="EMBL" id="APD26214.1"/>
    </source>
</evidence>
<proteinExistence type="inferred from homology"/>
<comment type="similarity">
    <text evidence="2 6">Belongs to the FPP/GGPP synthase family.</text>
</comment>
<dbReference type="InterPro" id="IPR008949">
    <property type="entry name" value="Isoprenoid_synthase_dom_sf"/>
</dbReference>
<dbReference type="PANTHER" id="PTHR12001:SF85">
    <property type="entry name" value="SHORT CHAIN ISOPRENYL DIPHOSPHATE SYNTHASE"/>
    <property type="match status" value="1"/>
</dbReference>
<evidence type="ECO:0000256" key="5">
    <source>
        <dbReference type="ARBA" id="ARBA00022842"/>
    </source>
</evidence>
<organism evidence="7">
    <name type="scientific">Microbacterium sp. EX104</name>
    <dbReference type="NCBI Taxonomy" id="662325"/>
    <lineage>
        <taxon>Bacteria</taxon>
        <taxon>Bacillati</taxon>
        <taxon>Actinomycetota</taxon>
        <taxon>Actinomycetes</taxon>
        <taxon>Micrococcales</taxon>
        <taxon>Microbacteriaceae</taxon>
        <taxon>Microbacterium</taxon>
    </lineage>
</organism>
<protein>
    <submittedName>
        <fullName evidence="7">Geranylgeranyl pyrophosphate synthetase</fullName>
    </submittedName>
</protein>
<dbReference type="InterPro" id="IPR000092">
    <property type="entry name" value="Polyprenyl_synt"/>
</dbReference>
<evidence type="ECO:0000256" key="6">
    <source>
        <dbReference type="RuleBase" id="RU004466"/>
    </source>
</evidence>
<dbReference type="GO" id="GO:0008299">
    <property type="term" value="P:isoprenoid biosynthetic process"/>
    <property type="evidence" value="ECO:0007669"/>
    <property type="project" value="InterPro"/>
</dbReference>
<dbReference type="SUPFAM" id="SSF48576">
    <property type="entry name" value="Terpenoid synthases"/>
    <property type="match status" value="1"/>
</dbReference>
<keyword evidence="5" id="KW-0460">Magnesium</keyword>